<evidence type="ECO:0000256" key="3">
    <source>
        <dbReference type="SAM" id="MobiDB-lite"/>
    </source>
</evidence>
<dbReference type="AlphaFoldDB" id="A0A2R5GD00"/>
<dbReference type="OrthoDB" id="8954335at2759"/>
<dbReference type="PRINTS" id="PR00326">
    <property type="entry name" value="GTP1OBG"/>
</dbReference>
<organism evidence="6 7">
    <name type="scientific">Hondaea fermentalgiana</name>
    <dbReference type="NCBI Taxonomy" id="2315210"/>
    <lineage>
        <taxon>Eukaryota</taxon>
        <taxon>Sar</taxon>
        <taxon>Stramenopiles</taxon>
        <taxon>Bigyra</taxon>
        <taxon>Labyrinthulomycetes</taxon>
        <taxon>Thraustochytrida</taxon>
        <taxon>Thraustochytriidae</taxon>
        <taxon>Hondaea</taxon>
    </lineage>
</organism>
<dbReference type="HAMAP" id="MF_00195">
    <property type="entry name" value="GTPase_Der"/>
    <property type="match status" value="1"/>
</dbReference>
<comment type="caution">
    <text evidence="6">The sequence shown here is derived from an EMBL/GenBank/DDBJ whole genome shotgun (WGS) entry which is preliminary data.</text>
</comment>
<name>A0A2R5GD00_9STRA</name>
<dbReference type="Gene3D" id="2.130.10.10">
    <property type="entry name" value="YVTN repeat-like/Quinoprotein amine dehydrogenase"/>
    <property type="match status" value="1"/>
</dbReference>
<keyword evidence="2" id="KW-0342">GTP-binding</keyword>
<feature type="domain" description="G" evidence="4">
    <location>
        <begin position="467"/>
        <end position="585"/>
    </location>
</feature>
<gene>
    <name evidence="6" type="ORF">FCC1311_026942</name>
</gene>
<dbReference type="SUPFAM" id="SSF52540">
    <property type="entry name" value="P-loop containing nucleoside triphosphate hydrolases"/>
    <property type="match status" value="2"/>
</dbReference>
<feature type="compositionally biased region" description="Low complexity" evidence="3">
    <location>
        <begin position="360"/>
        <end position="374"/>
    </location>
</feature>
<feature type="domain" description="G" evidence="4">
    <location>
        <begin position="726"/>
        <end position="882"/>
    </location>
</feature>
<dbReference type="InterPro" id="IPR006073">
    <property type="entry name" value="GTP-bd"/>
</dbReference>
<dbReference type="Gene3D" id="3.30.300.20">
    <property type="match status" value="1"/>
</dbReference>
<dbReference type="FunCoup" id="A0A2R5GD00">
    <property type="interactions" value="13"/>
</dbReference>
<dbReference type="InterPro" id="IPR036322">
    <property type="entry name" value="WD40_repeat_dom_sf"/>
</dbReference>
<dbReference type="EMBL" id="BEYU01000021">
    <property type="protein sequence ID" value="GBG26473.1"/>
    <property type="molecule type" value="Genomic_DNA"/>
</dbReference>
<feature type="compositionally biased region" description="Low complexity" evidence="3">
    <location>
        <begin position="1074"/>
        <end position="1083"/>
    </location>
</feature>
<dbReference type="PANTHER" id="PTHR43834">
    <property type="entry name" value="GTPASE DER"/>
    <property type="match status" value="1"/>
</dbReference>
<dbReference type="InterPro" id="IPR015946">
    <property type="entry name" value="KH_dom-like_a/b"/>
</dbReference>
<evidence type="ECO:0000313" key="6">
    <source>
        <dbReference type="EMBL" id="GBG26473.1"/>
    </source>
</evidence>
<evidence type="ECO:0000259" key="5">
    <source>
        <dbReference type="Pfam" id="PF14714"/>
    </source>
</evidence>
<evidence type="ECO:0000256" key="1">
    <source>
        <dbReference type="ARBA" id="ARBA00022741"/>
    </source>
</evidence>
<dbReference type="Pfam" id="PF01926">
    <property type="entry name" value="MMR_HSR1"/>
    <property type="match status" value="2"/>
</dbReference>
<dbReference type="CDD" id="cd01894">
    <property type="entry name" value="EngA1"/>
    <property type="match status" value="1"/>
</dbReference>
<keyword evidence="1" id="KW-0547">Nucleotide-binding</keyword>
<sequence length="1083" mass="118168">MAPATAEGEAPRPRKAARWSGQEQPAKAGTVQRDRARAVEARRALSRRRDAWLPAGRPTRTVGGLGGQKPAHGIGLEPSAAFVADLVAERLHKAPWEQVAQVQYRRVTALRVLSQHPQTSGLRQRLAVIGDDLGKLSILKLGGDSRASQGVLSEAAATGPRRVEHMVTVGPRLVVARAHNVQVYDVMPQGALHKSQEFQVAPLTALSSVRVSACTLDSPTVFVSHCASDGVLRWWDLRGPPRPIRETATSARRLCSLTCCAEDVVIVAMVTSEGELHVYRGDERLTLDITQRHSEGATWNPYTASFERPIAPHHQPVMSATPLDAQLLVTADGQDMKLWSLRTGQGLSSVSAPQRFRCGPRGAQQQQQRQQEQQPAGEAAYVAIAAEIASLGAELRALDASVDALVRHREEPDAAGSIFEHEETAKIATAVRDGLMAVENGQIFRKREGALRNAPKHDFELAKFYATIVGRPNVGKSTIYNRLVKARDAIVSAVPGTTRDRKEGTAQLGALEFVLCDTGGFEDIAQRKRKRPTELLAPVHGPELVDAMHFQMSQAIHQADVVVMVVDAKEGITAEDVELARWVRRQVRSSHGIRDEAGKTLATGFVLLANKSEGRGEAFSWASEGDHHWQSFLVDCFKLTFGEPVPISAEHGQGFSDIHNALLPFGIASGVRTQLASEAYAARKETLASSNNDAQDAEESDEIVTLEPETGAKLVRRMHENREAIHIAIVGRPNVGKSTLVNEIVGQQRCIAGPMPGLTRDTVAIDWEFEGRRLRLVDTAGIRSRTRLFGGSGGKRAESEVRRKVQENLRKGKSQKVDSSLEDLSIQSSLRALDRSQVVVVVVDVMAQARDPDSSGPLTRHDMDLISRVLDEGRGLVVAANKCDLAEAHVAASNYKMDVIEFVRHHVESAIPMAVGVPVVPMSALNGAGVDELLPTIVDMYDRWRSRIPTAQLNEWRSMAQLQQPPPPLKGAKVANSHIRSGPLKIKYMTQASTRPPTFVCFVNRTRATSRLLPDSYQRFMQNSIRKHFGLGGVPLRILVRGSDEMGRRKRPTGKRSEFAGGSRKHGRGEGGKKTSSSSSSSS</sequence>
<feature type="region of interest" description="Disordered" evidence="3">
    <location>
        <begin position="1042"/>
        <end position="1083"/>
    </location>
</feature>
<protein>
    <submittedName>
        <fullName evidence="6">GTPase Der</fullName>
    </submittedName>
</protein>
<feature type="region of interest" description="Disordered" evidence="3">
    <location>
        <begin position="49"/>
        <end position="71"/>
    </location>
</feature>
<dbReference type="InterPro" id="IPR015943">
    <property type="entry name" value="WD40/YVTN_repeat-like_dom_sf"/>
</dbReference>
<keyword evidence="7" id="KW-1185">Reference proteome</keyword>
<evidence type="ECO:0000256" key="2">
    <source>
        <dbReference type="ARBA" id="ARBA00023134"/>
    </source>
</evidence>
<reference evidence="6 7" key="1">
    <citation type="submission" date="2017-12" db="EMBL/GenBank/DDBJ databases">
        <title>Sequencing, de novo assembly and annotation of complete genome of a new Thraustochytrid species, strain FCC1311.</title>
        <authorList>
            <person name="Sedici K."/>
            <person name="Godart F."/>
            <person name="Aiese Cigliano R."/>
            <person name="Sanseverino W."/>
            <person name="Barakat M."/>
            <person name="Ortet P."/>
            <person name="Marechal E."/>
            <person name="Cagnac O."/>
            <person name="Amato A."/>
        </authorList>
    </citation>
    <scope>NUCLEOTIDE SEQUENCE [LARGE SCALE GENOMIC DNA]</scope>
</reference>
<dbReference type="InterPro" id="IPR016484">
    <property type="entry name" value="GTPase_Der"/>
</dbReference>
<feature type="domain" description="GTPase Der C-terminal KH-domain-like" evidence="5">
    <location>
        <begin position="947"/>
        <end position="1041"/>
    </location>
</feature>
<feature type="region of interest" description="Disordered" evidence="3">
    <location>
        <begin position="350"/>
        <end position="374"/>
    </location>
</feature>
<evidence type="ECO:0000259" key="4">
    <source>
        <dbReference type="Pfam" id="PF01926"/>
    </source>
</evidence>
<accession>A0A2R5GD00</accession>
<dbReference type="Gene3D" id="3.40.50.300">
    <property type="entry name" value="P-loop containing nucleotide triphosphate hydrolases"/>
    <property type="match status" value="2"/>
</dbReference>
<dbReference type="InterPro" id="IPR027417">
    <property type="entry name" value="P-loop_NTPase"/>
</dbReference>
<proteinExistence type="inferred from homology"/>
<dbReference type="GO" id="GO:0005525">
    <property type="term" value="F:GTP binding"/>
    <property type="evidence" value="ECO:0007669"/>
    <property type="project" value="UniProtKB-KW"/>
</dbReference>
<dbReference type="InParanoid" id="A0A2R5GD00"/>
<dbReference type="PANTHER" id="PTHR43834:SF6">
    <property type="entry name" value="GTPASE DER"/>
    <property type="match status" value="1"/>
</dbReference>
<evidence type="ECO:0000313" key="7">
    <source>
        <dbReference type="Proteomes" id="UP000241890"/>
    </source>
</evidence>
<feature type="region of interest" description="Disordered" evidence="3">
    <location>
        <begin position="1"/>
        <end position="37"/>
    </location>
</feature>
<dbReference type="InterPro" id="IPR032859">
    <property type="entry name" value="KH_dom-like"/>
</dbReference>
<dbReference type="Proteomes" id="UP000241890">
    <property type="component" value="Unassembled WGS sequence"/>
</dbReference>
<dbReference type="Pfam" id="PF14714">
    <property type="entry name" value="KH_dom-like"/>
    <property type="match status" value="1"/>
</dbReference>
<dbReference type="SUPFAM" id="SSF50978">
    <property type="entry name" value="WD40 repeat-like"/>
    <property type="match status" value="1"/>
</dbReference>